<dbReference type="EMBL" id="CP121689">
    <property type="protein sequence ID" value="WZL75256.1"/>
    <property type="molecule type" value="Genomic_DNA"/>
</dbReference>
<comment type="catalytic activity">
    <reaction evidence="1 8">
        <text>[(1-&gt;4)-alpha-D-glucosyl](n) + ADP-alpha-D-glucose = [(1-&gt;4)-alpha-D-glucosyl](n+1) + ADP + H(+)</text>
        <dbReference type="Rhea" id="RHEA:18189"/>
        <dbReference type="Rhea" id="RHEA-COMP:9584"/>
        <dbReference type="Rhea" id="RHEA-COMP:9587"/>
        <dbReference type="ChEBI" id="CHEBI:15378"/>
        <dbReference type="ChEBI" id="CHEBI:15444"/>
        <dbReference type="ChEBI" id="CHEBI:57498"/>
        <dbReference type="ChEBI" id="CHEBI:456216"/>
        <dbReference type="EC" id="2.4.1.21"/>
    </reaction>
</comment>
<dbReference type="GO" id="GO:0009011">
    <property type="term" value="F:alpha-1,4-glucan glucosyltransferase (ADP-glucose donor) activity"/>
    <property type="evidence" value="ECO:0007669"/>
    <property type="project" value="UniProtKB-EC"/>
</dbReference>
<gene>
    <name evidence="8" type="primary">glgA</name>
    <name evidence="11" type="ORF">QBE54_06540</name>
</gene>
<evidence type="ECO:0000259" key="10">
    <source>
        <dbReference type="Pfam" id="PF08323"/>
    </source>
</evidence>
<dbReference type="Proteomes" id="UP001461341">
    <property type="component" value="Chromosome"/>
</dbReference>
<evidence type="ECO:0000259" key="9">
    <source>
        <dbReference type="Pfam" id="PF00534"/>
    </source>
</evidence>
<keyword evidence="5 8" id="KW-0328">Glycosyltransferase</keyword>
<keyword evidence="12" id="KW-1185">Reference proteome</keyword>
<feature type="domain" description="Starch synthase catalytic" evidence="10">
    <location>
        <begin position="3"/>
        <end position="233"/>
    </location>
</feature>
<dbReference type="CDD" id="cd03791">
    <property type="entry name" value="GT5_Glycogen_synthase_DULL1-like"/>
    <property type="match status" value="1"/>
</dbReference>
<evidence type="ECO:0000313" key="11">
    <source>
        <dbReference type="EMBL" id="WZL75256.1"/>
    </source>
</evidence>
<dbReference type="HAMAP" id="MF_00484">
    <property type="entry name" value="Glycogen_synth"/>
    <property type="match status" value="1"/>
</dbReference>
<dbReference type="Gene3D" id="3.40.50.2000">
    <property type="entry name" value="Glycogen Phosphorylase B"/>
    <property type="match status" value="2"/>
</dbReference>
<evidence type="ECO:0000256" key="6">
    <source>
        <dbReference type="ARBA" id="ARBA00022679"/>
    </source>
</evidence>
<dbReference type="InterPro" id="IPR013534">
    <property type="entry name" value="Starch_synth_cat_dom"/>
</dbReference>
<comment type="similarity">
    <text evidence="4 8">Belongs to the glycosyltransferase 1 family. Bacterial/plant glycogen synthase subfamily.</text>
</comment>
<feature type="domain" description="Glycosyl transferase family 1" evidence="9">
    <location>
        <begin position="293"/>
        <end position="446"/>
    </location>
</feature>
<name>A0ABZ2Y8C0_9BACT</name>
<feature type="binding site" evidence="8">
    <location>
        <position position="15"/>
    </location>
    <ligand>
        <name>ADP-alpha-D-glucose</name>
        <dbReference type="ChEBI" id="CHEBI:57498"/>
    </ligand>
</feature>
<evidence type="ECO:0000256" key="1">
    <source>
        <dbReference type="ARBA" id="ARBA00001478"/>
    </source>
</evidence>
<dbReference type="InterPro" id="IPR001296">
    <property type="entry name" value="Glyco_trans_1"/>
</dbReference>
<evidence type="ECO:0000313" key="12">
    <source>
        <dbReference type="Proteomes" id="UP001461341"/>
    </source>
</evidence>
<dbReference type="EC" id="2.4.1.21" evidence="8"/>
<dbReference type="PANTHER" id="PTHR45825">
    <property type="entry name" value="GRANULE-BOUND STARCH SYNTHASE 1, CHLOROPLASTIC/AMYLOPLASTIC"/>
    <property type="match status" value="1"/>
</dbReference>
<proteinExistence type="inferred from homology"/>
<dbReference type="NCBIfam" id="TIGR02095">
    <property type="entry name" value="glgA"/>
    <property type="match status" value="1"/>
</dbReference>
<dbReference type="Pfam" id="PF00534">
    <property type="entry name" value="Glycos_transf_1"/>
    <property type="match status" value="1"/>
</dbReference>
<dbReference type="RefSeq" id="WP_369017402.1">
    <property type="nucleotide sequence ID" value="NZ_CP121689.1"/>
</dbReference>
<comment type="function">
    <text evidence="2 8">Synthesizes alpha-1,4-glucan chains using ADP-glucose.</text>
</comment>
<accession>A0ABZ2Y8C0</accession>
<keyword evidence="6 8" id="KW-0808">Transferase</keyword>
<evidence type="ECO:0000256" key="3">
    <source>
        <dbReference type="ARBA" id="ARBA00004964"/>
    </source>
</evidence>
<dbReference type="SUPFAM" id="SSF53756">
    <property type="entry name" value="UDP-Glycosyltransferase/glycogen phosphorylase"/>
    <property type="match status" value="1"/>
</dbReference>
<reference evidence="11 12" key="1">
    <citation type="submission" date="2023-03" db="EMBL/GenBank/DDBJ databases">
        <title>Novel Species.</title>
        <authorList>
            <person name="Ma S."/>
        </authorList>
    </citation>
    <scope>NUCLEOTIDE SEQUENCE [LARGE SCALE GENOMIC DNA]</scope>
    <source>
        <strain evidence="11 12">B11</strain>
    </source>
</reference>
<sequence>MEVILVSPEAYPYAKAGGMGDVVGALFKYLPRRGIKTRLFVPGYPGLFDYPLKAMEKDVDFLFGETPIKASFYQLELGPQQSLIAVCNDRFFNREHIYGYQDDIERFIFFSRAIFEYLVRTQEEEFILHCHDWQSALLCAYIKIYWPPYRGKPAKTIFTIHNLAYQGIGKSDLLRLLNLPYNFFSHEYLEYYGNLNLLKAGLIFADIVTTVSPTYAKEITSPEFGEGLDGLIRALASKKRFVGIVNGIDIEEYNPQSDSSLVKGFSSNNLEGKLENKRHFLKDFFNWKVDTDFESKPLLTMIARLVRQKGSELILAQPDSFFQIPAFWFFLGTGEEIYEMGLKELEKRYSNVRVEIRFDEQLARLAYGASDIFVMPSRFEPCGISQLIAMRYGSIPVARKVGGLADTIVDYPFNPRLNTGFHFYEYKTEELLKTVQRAFEIYRHNKDLWKLIIKNAMESDFSWDKAIDKYVELYYSS</sequence>
<keyword evidence="7 8" id="KW-0320">Glycogen biosynthesis</keyword>
<dbReference type="PANTHER" id="PTHR45825:SF11">
    <property type="entry name" value="ALPHA AMYLASE DOMAIN-CONTAINING PROTEIN"/>
    <property type="match status" value="1"/>
</dbReference>
<dbReference type="Pfam" id="PF08323">
    <property type="entry name" value="Glyco_transf_5"/>
    <property type="match status" value="1"/>
</dbReference>
<organism evidence="11 12">
    <name type="scientific">Thermatribacter velox</name>
    <dbReference type="NCBI Taxonomy" id="3039681"/>
    <lineage>
        <taxon>Bacteria</taxon>
        <taxon>Pseudomonadati</taxon>
        <taxon>Atribacterota</taxon>
        <taxon>Atribacteria</taxon>
        <taxon>Atribacterales</taxon>
        <taxon>Thermatribacteraceae</taxon>
        <taxon>Thermatribacter</taxon>
    </lineage>
</organism>
<evidence type="ECO:0000256" key="4">
    <source>
        <dbReference type="ARBA" id="ARBA00010281"/>
    </source>
</evidence>
<dbReference type="InterPro" id="IPR011835">
    <property type="entry name" value="GS/SS"/>
</dbReference>
<evidence type="ECO:0000256" key="2">
    <source>
        <dbReference type="ARBA" id="ARBA00002764"/>
    </source>
</evidence>
<evidence type="ECO:0000256" key="8">
    <source>
        <dbReference type="HAMAP-Rule" id="MF_00484"/>
    </source>
</evidence>
<comment type="pathway">
    <text evidence="3 8">Glycan biosynthesis; glycogen biosynthesis.</text>
</comment>
<protein>
    <recommendedName>
        <fullName evidence="8">Glycogen synthase</fullName>
        <ecNumber evidence="8">2.4.1.21</ecNumber>
    </recommendedName>
    <alternativeName>
        <fullName evidence="8">Starch [bacterial glycogen] synthase</fullName>
    </alternativeName>
</protein>
<evidence type="ECO:0000256" key="7">
    <source>
        <dbReference type="ARBA" id="ARBA00023056"/>
    </source>
</evidence>
<evidence type="ECO:0000256" key="5">
    <source>
        <dbReference type="ARBA" id="ARBA00022676"/>
    </source>
</evidence>